<keyword evidence="13" id="KW-0966">Cell projection</keyword>
<dbReference type="FunFam" id="1.10.220.30:FF:000001">
    <property type="entry name" value="Flagellar motor switch protein FliG"/>
    <property type="match status" value="1"/>
</dbReference>
<organism evidence="13">
    <name type="scientific">Alkalihalophilus sp. As8PL</name>
    <dbReference type="NCBI Taxonomy" id="3237103"/>
    <lineage>
        <taxon>Bacteria</taxon>
        <taxon>Bacillati</taxon>
        <taxon>Bacillota</taxon>
        <taxon>Bacilli</taxon>
        <taxon>Bacillales</taxon>
        <taxon>Bacillaceae</taxon>
        <taxon>Alkalihalophilus</taxon>
    </lineage>
</organism>
<feature type="domain" description="Flagellar motor switch protein FliG middle" evidence="11">
    <location>
        <begin position="119"/>
        <end position="193"/>
    </location>
</feature>
<protein>
    <recommendedName>
        <fullName evidence="4">Flagellar motor switch protein FliG</fullName>
    </recommendedName>
</protein>
<evidence type="ECO:0000256" key="2">
    <source>
        <dbReference type="ARBA" id="ARBA00004413"/>
    </source>
</evidence>
<evidence type="ECO:0000313" key="13">
    <source>
        <dbReference type="EMBL" id="XDI36648.1"/>
    </source>
</evidence>
<dbReference type="EMBL" id="CP162551">
    <property type="protein sequence ID" value="XDI36648.1"/>
    <property type="molecule type" value="Genomic_DNA"/>
</dbReference>
<evidence type="ECO:0000256" key="4">
    <source>
        <dbReference type="ARBA" id="ARBA00021870"/>
    </source>
</evidence>
<dbReference type="GO" id="GO:0009425">
    <property type="term" value="C:bacterial-type flagellum basal body"/>
    <property type="evidence" value="ECO:0007669"/>
    <property type="project" value="UniProtKB-SubCell"/>
</dbReference>
<dbReference type="InterPro" id="IPR000090">
    <property type="entry name" value="Flg_Motor_Flig"/>
</dbReference>
<evidence type="ECO:0000256" key="6">
    <source>
        <dbReference type="ARBA" id="ARBA00022500"/>
    </source>
</evidence>
<evidence type="ECO:0000256" key="1">
    <source>
        <dbReference type="ARBA" id="ARBA00004117"/>
    </source>
</evidence>
<dbReference type="PANTHER" id="PTHR30534:SF0">
    <property type="entry name" value="FLAGELLAR MOTOR SWITCH PROTEIN FLIG"/>
    <property type="match status" value="1"/>
</dbReference>
<feature type="domain" description="Flagellar motor switch protein FliG N-terminal" evidence="12">
    <location>
        <begin position="9"/>
        <end position="111"/>
    </location>
</feature>
<dbReference type="FunFam" id="1.10.220.30:FF:000005">
    <property type="entry name" value="Flagellar motor switch protein FliG"/>
    <property type="match status" value="1"/>
</dbReference>
<name>A0AB39BS70_9BACI</name>
<dbReference type="InterPro" id="IPR011002">
    <property type="entry name" value="FliG_a-hlx"/>
</dbReference>
<evidence type="ECO:0000256" key="3">
    <source>
        <dbReference type="ARBA" id="ARBA00010299"/>
    </source>
</evidence>
<keyword evidence="7" id="KW-0283">Flagellar rotation</keyword>
<evidence type="ECO:0000259" key="11">
    <source>
        <dbReference type="Pfam" id="PF14841"/>
    </source>
</evidence>
<dbReference type="InterPro" id="IPR028263">
    <property type="entry name" value="FliG_N"/>
</dbReference>
<comment type="subcellular location">
    <subcellularLocation>
        <location evidence="1">Bacterial flagellum basal body</location>
    </subcellularLocation>
    <subcellularLocation>
        <location evidence="2">Cell membrane</location>
        <topology evidence="2">Peripheral membrane protein</topology>
        <orientation evidence="2">Cytoplasmic side</orientation>
    </subcellularLocation>
</comment>
<dbReference type="GO" id="GO:0071973">
    <property type="term" value="P:bacterial-type flagellum-dependent cell motility"/>
    <property type="evidence" value="ECO:0007669"/>
    <property type="project" value="InterPro"/>
</dbReference>
<keyword evidence="13" id="KW-0969">Cilium</keyword>
<feature type="domain" description="Flagellar motor switch protein FliG C-terminal" evidence="10">
    <location>
        <begin position="222"/>
        <end position="328"/>
    </location>
</feature>
<keyword evidence="9" id="KW-0975">Bacterial flagellum</keyword>
<dbReference type="Gene3D" id="1.10.220.30">
    <property type="match status" value="3"/>
</dbReference>
<dbReference type="PANTHER" id="PTHR30534">
    <property type="entry name" value="FLAGELLAR MOTOR SWITCH PROTEIN FLIG"/>
    <property type="match status" value="1"/>
</dbReference>
<sequence>MAQSTKKGLTGKQKAAILLISLGPDVSAQVYKHLSEEEIEQLTLEIANVRKVDSEMKEDILEQFHSLVLAQDYIAQGGIGYAKSILEKALGEANAMDIINRLTSTLQVRPFDFARKSDPSQILNFIQNEHPQTIALILSYLDSVQAGQILSELPQEVQADVAKRIALMDSTSPEIINEVESILEQKLSSTMTQDYTEAGGIEAVVDVLNSVDRSTERTILDALEIQDPELAEEIKKRMFVFEDIVTLDNRSIQRVIRDVENEDLQLSLKVASDEVKEIVFGNMSQRMAEAFKDEMEFMGPVRLRDVEEAQTRIVAVIRRLEEAGEIVIARGGGDDVIV</sequence>
<dbReference type="GO" id="GO:0006935">
    <property type="term" value="P:chemotaxis"/>
    <property type="evidence" value="ECO:0007669"/>
    <property type="project" value="UniProtKB-KW"/>
</dbReference>
<dbReference type="InterPro" id="IPR032779">
    <property type="entry name" value="FliG_M"/>
</dbReference>
<dbReference type="GO" id="GO:0005886">
    <property type="term" value="C:plasma membrane"/>
    <property type="evidence" value="ECO:0007669"/>
    <property type="project" value="UniProtKB-SubCell"/>
</dbReference>
<evidence type="ECO:0000256" key="7">
    <source>
        <dbReference type="ARBA" id="ARBA00022779"/>
    </source>
</evidence>
<dbReference type="GO" id="GO:0003774">
    <property type="term" value="F:cytoskeletal motor activity"/>
    <property type="evidence" value="ECO:0007669"/>
    <property type="project" value="InterPro"/>
</dbReference>
<dbReference type="RefSeq" id="WP_317122610.1">
    <property type="nucleotide sequence ID" value="NZ_CP162551.1"/>
</dbReference>
<evidence type="ECO:0000256" key="5">
    <source>
        <dbReference type="ARBA" id="ARBA00022475"/>
    </source>
</evidence>
<comment type="similarity">
    <text evidence="3">Belongs to the FliG family.</text>
</comment>
<dbReference type="Pfam" id="PF14842">
    <property type="entry name" value="FliG_N"/>
    <property type="match status" value="1"/>
</dbReference>
<evidence type="ECO:0000259" key="10">
    <source>
        <dbReference type="Pfam" id="PF01706"/>
    </source>
</evidence>
<evidence type="ECO:0000256" key="9">
    <source>
        <dbReference type="ARBA" id="ARBA00023143"/>
    </source>
</evidence>
<keyword evidence="13" id="KW-0282">Flagellum</keyword>
<keyword evidence="6" id="KW-0145">Chemotaxis</keyword>
<proteinExistence type="inferred from homology"/>
<dbReference type="PRINTS" id="PR00954">
    <property type="entry name" value="FLGMOTORFLIG"/>
</dbReference>
<gene>
    <name evidence="13" type="primary">fliG</name>
    <name evidence="13" type="ORF">AB3N04_18535</name>
</gene>
<evidence type="ECO:0000256" key="8">
    <source>
        <dbReference type="ARBA" id="ARBA00023136"/>
    </source>
</evidence>
<dbReference type="AlphaFoldDB" id="A0AB39BS70"/>
<evidence type="ECO:0000259" key="12">
    <source>
        <dbReference type="Pfam" id="PF14842"/>
    </source>
</evidence>
<reference evidence="13" key="1">
    <citation type="submission" date="2024-07" db="EMBL/GenBank/DDBJ databases">
        <title>Identification and characteristics of an arsenic-resistant bacterial isolate, which belongs to a novel species.</title>
        <authorList>
            <person name="Juszczyk A."/>
            <person name="Kowalczyk A."/>
            <person name="Was K."/>
            <person name="Kosowicz W."/>
            <person name="Budzyn A."/>
            <person name="Latowski D."/>
        </authorList>
    </citation>
    <scope>NUCLEOTIDE SEQUENCE</scope>
    <source>
        <strain evidence="13">As8PL</strain>
    </source>
</reference>
<dbReference type="InterPro" id="IPR023087">
    <property type="entry name" value="Flg_Motor_Flig_C"/>
</dbReference>
<accession>A0AB39BS70</accession>
<dbReference type="SUPFAM" id="SSF48029">
    <property type="entry name" value="FliG"/>
    <property type="match status" value="2"/>
</dbReference>
<dbReference type="Pfam" id="PF14841">
    <property type="entry name" value="FliG_M"/>
    <property type="match status" value="1"/>
</dbReference>
<keyword evidence="5" id="KW-1003">Cell membrane</keyword>
<dbReference type="NCBIfam" id="TIGR00207">
    <property type="entry name" value="fliG"/>
    <property type="match status" value="1"/>
</dbReference>
<dbReference type="PIRSF" id="PIRSF003161">
    <property type="entry name" value="FliG"/>
    <property type="match status" value="1"/>
</dbReference>
<keyword evidence="8" id="KW-0472">Membrane</keyword>
<dbReference type="Pfam" id="PF01706">
    <property type="entry name" value="FliG_C"/>
    <property type="match status" value="1"/>
</dbReference>